<sequence length="125" mass="13690">MVVLDSFARGFDTTHALARLDVPPRPERPNDAVRPSRTGSQQAETSQNAAANLSPNFVPNVSANFVPPGPITREAAGASVTEARNPTTTQVMHHMFLVQLAFVRVMEREILLLIPIIPRRLIAIN</sequence>
<feature type="compositionally biased region" description="Basic and acidic residues" evidence="1">
    <location>
        <begin position="22"/>
        <end position="31"/>
    </location>
</feature>
<proteinExistence type="predicted"/>
<reference evidence="3" key="1">
    <citation type="submission" date="2013-09" db="EMBL/GenBank/DDBJ databases">
        <title>Corchorus olitorius genome sequencing.</title>
        <authorList>
            <person name="Alam M."/>
            <person name="Haque M.S."/>
            <person name="Islam M.S."/>
            <person name="Emdad E.M."/>
            <person name="Islam M.M."/>
            <person name="Ahmed B."/>
            <person name="Halim A."/>
            <person name="Hossen Q.M.M."/>
            <person name="Hossain M.Z."/>
            <person name="Ahmed R."/>
            <person name="Khan M.M."/>
            <person name="Islam R."/>
            <person name="Rashid M.M."/>
            <person name="Khan S.A."/>
            <person name="Rahman M.S."/>
            <person name="Alam M."/>
            <person name="Yahiya A.S."/>
            <person name="Khan M.S."/>
            <person name="Azam M.S."/>
            <person name="Haque T."/>
            <person name="Lashkar M.Z.H."/>
            <person name="Akhand A.I."/>
            <person name="Morshed G."/>
            <person name="Roy S."/>
            <person name="Uddin K.S."/>
            <person name="Rabeya T."/>
            <person name="Hossain A.S."/>
            <person name="Chowdhury A."/>
            <person name="Snigdha A.R."/>
            <person name="Mortoza M.S."/>
            <person name="Matin S.A."/>
            <person name="Hoque S.M.E."/>
            <person name="Islam M.K."/>
            <person name="Roy D.K."/>
            <person name="Haider R."/>
            <person name="Moosa M.M."/>
            <person name="Elias S.M."/>
            <person name="Hasan A.M."/>
            <person name="Jahan S."/>
            <person name="Shafiuddin M."/>
            <person name="Mahmood N."/>
            <person name="Shommy N.S."/>
        </authorList>
    </citation>
    <scope>NUCLEOTIDE SEQUENCE [LARGE SCALE GENOMIC DNA]</scope>
    <source>
        <strain evidence="3">cv. O-4</strain>
    </source>
</reference>
<feature type="compositionally biased region" description="Polar residues" evidence="1">
    <location>
        <begin position="37"/>
        <end position="56"/>
    </location>
</feature>
<name>A0A1R3KPA3_9ROSI</name>
<keyword evidence="3" id="KW-1185">Reference proteome</keyword>
<feature type="region of interest" description="Disordered" evidence="1">
    <location>
        <begin position="20"/>
        <end position="56"/>
    </location>
</feature>
<dbReference type="EMBL" id="AWUE01012567">
    <property type="protein sequence ID" value="OMP08889.1"/>
    <property type="molecule type" value="Genomic_DNA"/>
</dbReference>
<evidence type="ECO:0000256" key="1">
    <source>
        <dbReference type="SAM" id="MobiDB-lite"/>
    </source>
</evidence>
<keyword evidence="2" id="KW-0675">Receptor</keyword>
<gene>
    <name evidence="2" type="ORF">COLO4_06017</name>
</gene>
<dbReference type="Proteomes" id="UP000187203">
    <property type="component" value="Unassembled WGS sequence"/>
</dbReference>
<accession>A0A1R3KPA3</accession>
<evidence type="ECO:0000313" key="2">
    <source>
        <dbReference type="EMBL" id="OMP08889.1"/>
    </source>
</evidence>
<dbReference type="AlphaFoldDB" id="A0A1R3KPA3"/>
<protein>
    <submittedName>
        <fullName evidence="2">Scavenger receptor class F member 2</fullName>
    </submittedName>
</protein>
<comment type="caution">
    <text evidence="2">The sequence shown here is derived from an EMBL/GenBank/DDBJ whole genome shotgun (WGS) entry which is preliminary data.</text>
</comment>
<evidence type="ECO:0000313" key="3">
    <source>
        <dbReference type="Proteomes" id="UP000187203"/>
    </source>
</evidence>
<organism evidence="2 3">
    <name type="scientific">Corchorus olitorius</name>
    <dbReference type="NCBI Taxonomy" id="93759"/>
    <lineage>
        <taxon>Eukaryota</taxon>
        <taxon>Viridiplantae</taxon>
        <taxon>Streptophyta</taxon>
        <taxon>Embryophyta</taxon>
        <taxon>Tracheophyta</taxon>
        <taxon>Spermatophyta</taxon>
        <taxon>Magnoliopsida</taxon>
        <taxon>eudicotyledons</taxon>
        <taxon>Gunneridae</taxon>
        <taxon>Pentapetalae</taxon>
        <taxon>rosids</taxon>
        <taxon>malvids</taxon>
        <taxon>Malvales</taxon>
        <taxon>Malvaceae</taxon>
        <taxon>Grewioideae</taxon>
        <taxon>Apeibeae</taxon>
        <taxon>Corchorus</taxon>
    </lineage>
</organism>